<name>A0A1G2KWA4_9BACT</name>
<feature type="domain" description="Transcription elongation factor GreA/GreB N-terminal" evidence="11">
    <location>
        <begin position="7"/>
        <end position="75"/>
    </location>
</feature>
<evidence type="ECO:0000313" key="12">
    <source>
        <dbReference type="EMBL" id="OHA03718.1"/>
    </source>
</evidence>
<keyword evidence="12" id="KW-0251">Elongation factor</keyword>
<evidence type="ECO:0000256" key="5">
    <source>
        <dbReference type="ARBA" id="ARBA00023163"/>
    </source>
</evidence>
<dbReference type="Proteomes" id="UP000177811">
    <property type="component" value="Unassembled WGS sequence"/>
</dbReference>
<dbReference type="Pfam" id="PF03449">
    <property type="entry name" value="GreA_GreB_N"/>
    <property type="match status" value="1"/>
</dbReference>
<dbReference type="NCBIfam" id="TIGR01462">
    <property type="entry name" value="greA"/>
    <property type="match status" value="1"/>
</dbReference>
<dbReference type="PANTHER" id="PTHR30437">
    <property type="entry name" value="TRANSCRIPTION ELONGATION FACTOR GREA"/>
    <property type="match status" value="1"/>
</dbReference>
<evidence type="ECO:0000256" key="2">
    <source>
        <dbReference type="ARBA" id="ARBA00013729"/>
    </source>
</evidence>
<comment type="function">
    <text evidence="6 8 9">Necessary for efficient RNA polymerase transcription elongation past template-encoded arresting sites. The arresting sites in DNA have the property of trapping a certain fraction of elongating RNA polymerases that pass through, resulting in locked ternary complexes. Cleavage of the nascent transcript by cleavage factors such as GreA or GreB allows the resumption of elongation from the new 3'terminus. GreA releases sequences of 2 to 3 nucleotides.</text>
</comment>
<dbReference type="InterPro" id="IPR006359">
    <property type="entry name" value="Tscrpt_elong_fac_GreA"/>
</dbReference>
<sequence>MYIHVEYISEEGLEKLKEELNRLKTEERKAIAERLESAKALGDLSENAEYAEAKDAQSLNEVRVQELEEMIRNIIVINPKGTDKVQVGSTVVLDHGGKEETYTIVGSEEASPANGKISNESPLGKAFLGKKKGDTVEIKTPGGAVAYTIREIR</sequence>
<protein>
    <recommendedName>
        <fullName evidence="2 8">Transcription elongation factor GreA</fullName>
    </recommendedName>
    <alternativeName>
        <fullName evidence="7 8">Transcript cleavage factor GreA</fullName>
    </alternativeName>
</protein>
<dbReference type="SUPFAM" id="SSF54534">
    <property type="entry name" value="FKBP-like"/>
    <property type="match status" value="1"/>
</dbReference>
<evidence type="ECO:0000256" key="4">
    <source>
        <dbReference type="ARBA" id="ARBA00023125"/>
    </source>
</evidence>
<dbReference type="InterPro" id="IPR001437">
    <property type="entry name" value="Tscrpt_elong_fac_GreA/B_C"/>
</dbReference>
<dbReference type="GO" id="GO:0032784">
    <property type="term" value="P:regulation of DNA-templated transcription elongation"/>
    <property type="evidence" value="ECO:0007669"/>
    <property type="project" value="UniProtKB-UniRule"/>
</dbReference>
<dbReference type="InterPro" id="IPR036805">
    <property type="entry name" value="Tscrpt_elong_fac_GreA/B_N_sf"/>
</dbReference>
<dbReference type="PROSITE" id="PS00829">
    <property type="entry name" value="GREAB_1"/>
    <property type="match status" value="1"/>
</dbReference>
<dbReference type="AlphaFoldDB" id="A0A1G2KWA4"/>
<dbReference type="Pfam" id="PF01272">
    <property type="entry name" value="GreA_GreB"/>
    <property type="match status" value="1"/>
</dbReference>
<evidence type="ECO:0000259" key="10">
    <source>
        <dbReference type="Pfam" id="PF01272"/>
    </source>
</evidence>
<evidence type="ECO:0000313" key="13">
    <source>
        <dbReference type="Proteomes" id="UP000177811"/>
    </source>
</evidence>
<dbReference type="Gene3D" id="1.10.287.180">
    <property type="entry name" value="Transcription elongation factor, GreA/GreB, N-terminal domain"/>
    <property type="match status" value="1"/>
</dbReference>
<keyword evidence="3 8" id="KW-0805">Transcription regulation</keyword>
<gene>
    <name evidence="8" type="primary">greA</name>
    <name evidence="12" type="ORF">A3C16_03520</name>
</gene>
<evidence type="ECO:0000256" key="6">
    <source>
        <dbReference type="ARBA" id="ARBA00024916"/>
    </source>
</evidence>
<dbReference type="GO" id="GO:0070063">
    <property type="term" value="F:RNA polymerase binding"/>
    <property type="evidence" value="ECO:0007669"/>
    <property type="project" value="InterPro"/>
</dbReference>
<dbReference type="FunFam" id="3.10.50.30:FF:000001">
    <property type="entry name" value="Transcription elongation factor GreA"/>
    <property type="match status" value="1"/>
</dbReference>
<reference evidence="12 13" key="1">
    <citation type="journal article" date="2016" name="Nat. Commun.">
        <title>Thousands of microbial genomes shed light on interconnected biogeochemical processes in an aquifer system.</title>
        <authorList>
            <person name="Anantharaman K."/>
            <person name="Brown C.T."/>
            <person name="Hug L.A."/>
            <person name="Sharon I."/>
            <person name="Castelle C.J."/>
            <person name="Probst A.J."/>
            <person name="Thomas B.C."/>
            <person name="Singh A."/>
            <person name="Wilkins M.J."/>
            <person name="Karaoz U."/>
            <person name="Brodie E.L."/>
            <person name="Williams K.H."/>
            <person name="Hubbard S.S."/>
            <person name="Banfield J.F."/>
        </authorList>
    </citation>
    <scope>NUCLEOTIDE SEQUENCE [LARGE SCALE GENOMIC DNA]</scope>
</reference>
<comment type="similarity">
    <text evidence="1 8 9">Belongs to the GreA/GreB family.</text>
</comment>
<dbReference type="SUPFAM" id="SSF46557">
    <property type="entry name" value="GreA transcript cleavage protein, N-terminal domain"/>
    <property type="match status" value="1"/>
</dbReference>
<dbReference type="InterPro" id="IPR023459">
    <property type="entry name" value="Tscrpt_elong_fac_GreA/B_fam"/>
</dbReference>
<keyword evidence="4 8" id="KW-0238">DNA-binding</keyword>
<dbReference type="GO" id="GO:0003677">
    <property type="term" value="F:DNA binding"/>
    <property type="evidence" value="ECO:0007669"/>
    <property type="project" value="UniProtKB-UniRule"/>
</dbReference>
<evidence type="ECO:0000256" key="9">
    <source>
        <dbReference type="RuleBase" id="RU000556"/>
    </source>
</evidence>
<dbReference type="InterPro" id="IPR018151">
    <property type="entry name" value="TF_GreA/GreB_CS"/>
</dbReference>
<feature type="domain" description="Transcription elongation factor GreA/GreB C-terminal" evidence="10">
    <location>
        <begin position="82"/>
        <end position="152"/>
    </location>
</feature>
<evidence type="ECO:0000256" key="1">
    <source>
        <dbReference type="ARBA" id="ARBA00008213"/>
    </source>
</evidence>
<dbReference type="GO" id="GO:0006354">
    <property type="term" value="P:DNA-templated transcription elongation"/>
    <property type="evidence" value="ECO:0007669"/>
    <property type="project" value="TreeGrafter"/>
</dbReference>
<evidence type="ECO:0000256" key="8">
    <source>
        <dbReference type="HAMAP-Rule" id="MF_00105"/>
    </source>
</evidence>
<organism evidence="12 13">
    <name type="scientific">Candidatus Sungbacteria bacterium RIFCSPHIGHO2_02_FULL_51_29</name>
    <dbReference type="NCBI Taxonomy" id="1802273"/>
    <lineage>
        <taxon>Bacteria</taxon>
        <taxon>Candidatus Sungiibacteriota</taxon>
    </lineage>
</organism>
<dbReference type="PANTHER" id="PTHR30437:SF4">
    <property type="entry name" value="TRANSCRIPTION ELONGATION FACTOR GREA"/>
    <property type="match status" value="1"/>
</dbReference>
<dbReference type="Gene3D" id="3.10.50.30">
    <property type="entry name" value="Transcription elongation factor, GreA/GreB, C-terminal domain"/>
    <property type="match status" value="1"/>
</dbReference>
<accession>A0A1G2KWA4</accession>
<dbReference type="FunFam" id="1.10.287.180:FF:000001">
    <property type="entry name" value="Transcription elongation factor GreA"/>
    <property type="match status" value="1"/>
</dbReference>
<dbReference type="InterPro" id="IPR022691">
    <property type="entry name" value="Tscrpt_elong_fac_GreA/B_N"/>
</dbReference>
<evidence type="ECO:0000256" key="7">
    <source>
        <dbReference type="ARBA" id="ARBA00030776"/>
    </source>
</evidence>
<dbReference type="PIRSF" id="PIRSF006092">
    <property type="entry name" value="GreA_GreB"/>
    <property type="match status" value="1"/>
</dbReference>
<dbReference type="InterPro" id="IPR036953">
    <property type="entry name" value="GreA/GreB_C_sf"/>
</dbReference>
<evidence type="ECO:0000259" key="11">
    <source>
        <dbReference type="Pfam" id="PF03449"/>
    </source>
</evidence>
<keyword evidence="12" id="KW-0648">Protein biosynthesis</keyword>
<dbReference type="InterPro" id="IPR028624">
    <property type="entry name" value="Tscrpt_elong_fac_GreA/B"/>
</dbReference>
<comment type="caution">
    <text evidence="12">The sequence shown here is derived from an EMBL/GenBank/DDBJ whole genome shotgun (WGS) entry which is preliminary data.</text>
</comment>
<keyword evidence="5 8" id="KW-0804">Transcription</keyword>
<dbReference type="EMBL" id="MHQL01000010">
    <property type="protein sequence ID" value="OHA03718.1"/>
    <property type="molecule type" value="Genomic_DNA"/>
</dbReference>
<dbReference type="HAMAP" id="MF_00105">
    <property type="entry name" value="GreA_GreB"/>
    <property type="match status" value="1"/>
</dbReference>
<dbReference type="NCBIfam" id="NF001263">
    <property type="entry name" value="PRK00226.1-4"/>
    <property type="match status" value="1"/>
</dbReference>
<evidence type="ECO:0000256" key="3">
    <source>
        <dbReference type="ARBA" id="ARBA00023015"/>
    </source>
</evidence>
<dbReference type="GO" id="GO:0003746">
    <property type="term" value="F:translation elongation factor activity"/>
    <property type="evidence" value="ECO:0007669"/>
    <property type="project" value="UniProtKB-KW"/>
</dbReference>
<proteinExistence type="inferred from homology"/>